<keyword evidence="6" id="KW-1185">Reference proteome</keyword>
<sequence length="265" mass="28475">MKPAAEADLFALESAALANAKAAHADPGADARSALAEMIVHYERLMRESRRLIRRSDRAEFDMNQMNRQLHELAQQLEYRATHDPLTGALNRGAVIDQASACLESRDLALIVLDIDHFKWVNDDFGHPAGDTVIKTVVNCLQDLLGPEVAIGRVGGEEFSVVWPTASVEEAQTVAASICDAIADQVFGAPIDRQITASVGVSWNPAGTTFELAYSRADEALYAAKRAGRNCVKVYWQLPPPQPLSPASAPPATPPAPAGASTPCH</sequence>
<dbReference type="InterPro" id="IPR050469">
    <property type="entry name" value="Diguanylate_Cyclase"/>
</dbReference>
<gene>
    <name evidence="5" type="ORF">GW587_23320</name>
</gene>
<dbReference type="SMART" id="SM00267">
    <property type="entry name" value="GGDEF"/>
    <property type="match status" value="1"/>
</dbReference>
<proteinExistence type="predicted"/>
<dbReference type="EMBL" id="JAADJT010000011">
    <property type="protein sequence ID" value="NGZ87179.1"/>
    <property type="molecule type" value="Genomic_DNA"/>
</dbReference>
<feature type="compositionally biased region" description="Pro residues" evidence="3">
    <location>
        <begin position="244"/>
        <end position="257"/>
    </location>
</feature>
<dbReference type="InterPro" id="IPR043128">
    <property type="entry name" value="Rev_trsase/Diguanyl_cyclase"/>
</dbReference>
<evidence type="ECO:0000313" key="5">
    <source>
        <dbReference type="EMBL" id="NGZ87179.1"/>
    </source>
</evidence>
<protein>
    <recommendedName>
        <fullName evidence="1">diguanylate cyclase</fullName>
        <ecNumber evidence="1">2.7.7.65</ecNumber>
    </recommendedName>
</protein>
<dbReference type="PANTHER" id="PTHR45138:SF9">
    <property type="entry name" value="DIGUANYLATE CYCLASE DGCM-RELATED"/>
    <property type="match status" value="1"/>
</dbReference>
<dbReference type="EC" id="2.7.7.65" evidence="1"/>
<dbReference type="InterPro" id="IPR029787">
    <property type="entry name" value="Nucleotide_cyclase"/>
</dbReference>
<comment type="catalytic activity">
    <reaction evidence="2">
        <text>2 GTP = 3',3'-c-di-GMP + 2 diphosphate</text>
        <dbReference type="Rhea" id="RHEA:24898"/>
        <dbReference type="ChEBI" id="CHEBI:33019"/>
        <dbReference type="ChEBI" id="CHEBI:37565"/>
        <dbReference type="ChEBI" id="CHEBI:58805"/>
        <dbReference type="EC" id="2.7.7.65"/>
    </reaction>
</comment>
<comment type="caution">
    <text evidence="5">The sequence shown here is derived from an EMBL/GenBank/DDBJ whole genome shotgun (WGS) entry which is preliminary data.</text>
</comment>
<organism evidence="5 6">
    <name type="scientific">Duganella aceris</name>
    <dbReference type="NCBI Taxonomy" id="2703883"/>
    <lineage>
        <taxon>Bacteria</taxon>
        <taxon>Pseudomonadati</taxon>
        <taxon>Pseudomonadota</taxon>
        <taxon>Betaproteobacteria</taxon>
        <taxon>Burkholderiales</taxon>
        <taxon>Oxalobacteraceae</taxon>
        <taxon>Telluria group</taxon>
        <taxon>Duganella</taxon>
    </lineage>
</organism>
<evidence type="ECO:0000256" key="3">
    <source>
        <dbReference type="SAM" id="MobiDB-lite"/>
    </source>
</evidence>
<dbReference type="Proteomes" id="UP000666369">
    <property type="component" value="Unassembled WGS sequence"/>
</dbReference>
<evidence type="ECO:0000256" key="1">
    <source>
        <dbReference type="ARBA" id="ARBA00012528"/>
    </source>
</evidence>
<evidence type="ECO:0000256" key="2">
    <source>
        <dbReference type="ARBA" id="ARBA00034247"/>
    </source>
</evidence>
<dbReference type="PROSITE" id="PS50887">
    <property type="entry name" value="GGDEF"/>
    <property type="match status" value="1"/>
</dbReference>
<reference evidence="6" key="2">
    <citation type="submission" date="2023-07" db="EMBL/GenBank/DDBJ databases">
        <title>Duganella aceri sp. nov., isolated from tree sap.</title>
        <authorList>
            <person name="Kim I.S."/>
        </authorList>
    </citation>
    <scope>NUCLEOTIDE SEQUENCE [LARGE SCALE GENOMIC DNA]</scope>
    <source>
        <strain evidence="6">SAP-35</strain>
    </source>
</reference>
<feature type="domain" description="GGDEF" evidence="4">
    <location>
        <begin position="106"/>
        <end position="237"/>
    </location>
</feature>
<dbReference type="PANTHER" id="PTHR45138">
    <property type="entry name" value="REGULATORY COMPONENTS OF SENSORY TRANSDUCTION SYSTEM"/>
    <property type="match status" value="1"/>
</dbReference>
<reference evidence="5 6" key="1">
    <citation type="submission" date="2020-01" db="EMBL/GenBank/DDBJ databases">
        <authorList>
            <person name="Lee S.D."/>
        </authorList>
    </citation>
    <scope>NUCLEOTIDE SEQUENCE [LARGE SCALE GENOMIC DNA]</scope>
    <source>
        <strain evidence="5 6">SAP-35</strain>
    </source>
</reference>
<dbReference type="RefSeq" id="WP_166107132.1">
    <property type="nucleotide sequence ID" value="NZ_JAADJT010000011.1"/>
</dbReference>
<accession>A0ABX0FRP3</accession>
<evidence type="ECO:0000259" key="4">
    <source>
        <dbReference type="PROSITE" id="PS50887"/>
    </source>
</evidence>
<dbReference type="Gene3D" id="3.30.70.270">
    <property type="match status" value="1"/>
</dbReference>
<feature type="region of interest" description="Disordered" evidence="3">
    <location>
        <begin position="244"/>
        <end position="265"/>
    </location>
</feature>
<dbReference type="NCBIfam" id="TIGR00254">
    <property type="entry name" value="GGDEF"/>
    <property type="match status" value="1"/>
</dbReference>
<evidence type="ECO:0000313" key="6">
    <source>
        <dbReference type="Proteomes" id="UP000666369"/>
    </source>
</evidence>
<dbReference type="CDD" id="cd01949">
    <property type="entry name" value="GGDEF"/>
    <property type="match status" value="1"/>
</dbReference>
<dbReference type="InterPro" id="IPR000160">
    <property type="entry name" value="GGDEF_dom"/>
</dbReference>
<dbReference type="Pfam" id="PF00990">
    <property type="entry name" value="GGDEF"/>
    <property type="match status" value="1"/>
</dbReference>
<name>A0ABX0FRP3_9BURK</name>
<dbReference type="SUPFAM" id="SSF55073">
    <property type="entry name" value="Nucleotide cyclase"/>
    <property type="match status" value="1"/>
</dbReference>